<dbReference type="InterPro" id="IPR036582">
    <property type="entry name" value="Mao_N_sf"/>
</dbReference>
<dbReference type="PANTHER" id="PTHR43405">
    <property type="entry name" value="GLYCOSYL HYDROLASE DIGH"/>
    <property type="match status" value="1"/>
</dbReference>
<evidence type="ECO:0000256" key="3">
    <source>
        <dbReference type="SAM" id="SignalP"/>
    </source>
</evidence>
<feature type="chain" id="PRO_5046944843" evidence="3">
    <location>
        <begin position="29"/>
        <end position="545"/>
    </location>
</feature>
<keyword evidence="7" id="KW-1185">Reference proteome</keyword>
<feature type="domain" description="Copper amine oxidase-like N-terminal" evidence="5">
    <location>
        <begin position="36"/>
        <end position="143"/>
    </location>
</feature>
<accession>A0ABU5PJE0</accession>
<dbReference type="SUPFAM" id="SSF55383">
    <property type="entry name" value="Copper amine oxidase, domain N"/>
    <property type="match status" value="1"/>
</dbReference>
<evidence type="ECO:0000313" key="6">
    <source>
        <dbReference type="EMBL" id="MEA3570016.1"/>
    </source>
</evidence>
<dbReference type="Pfam" id="PF02638">
    <property type="entry name" value="GHL10"/>
    <property type="match status" value="1"/>
</dbReference>
<evidence type="ECO:0000259" key="4">
    <source>
        <dbReference type="Pfam" id="PF02638"/>
    </source>
</evidence>
<evidence type="ECO:0000256" key="1">
    <source>
        <dbReference type="ARBA" id="ARBA00022729"/>
    </source>
</evidence>
<reference evidence="6 7" key="1">
    <citation type="submission" date="2023-12" db="EMBL/GenBank/DDBJ databases">
        <title>Whole genome sequencing of Paenibacillus phoenicis isolated from the Phoenix Mars Lander spacecraft assembly facility.</title>
        <authorList>
            <person name="Garcia A."/>
            <person name="Venkateswaran K."/>
        </authorList>
    </citation>
    <scope>NUCLEOTIDE SEQUENCE [LARGE SCALE GENOMIC DNA]</scope>
    <source>
        <strain evidence="6 7">3PO2SA</strain>
    </source>
</reference>
<organism evidence="6 7">
    <name type="scientific">Paenibacillus phoenicis</name>
    <dbReference type="NCBI Taxonomy" id="554117"/>
    <lineage>
        <taxon>Bacteria</taxon>
        <taxon>Bacillati</taxon>
        <taxon>Bacillota</taxon>
        <taxon>Bacilli</taxon>
        <taxon>Bacillales</taxon>
        <taxon>Paenibacillaceae</taxon>
        <taxon>Paenibacillus</taxon>
    </lineage>
</organism>
<dbReference type="RefSeq" id="WP_009225762.1">
    <property type="nucleotide sequence ID" value="NZ_CBCSKM010000003.1"/>
</dbReference>
<proteinExistence type="predicted"/>
<name>A0ABU5PJE0_9BACL</name>
<dbReference type="InterPro" id="IPR052177">
    <property type="entry name" value="Divisome_Glycosyl_Hydrolase"/>
</dbReference>
<gene>
    <name evidence="6" type="ORF">U9M73_08370</name>
</gene>
<comment type="caution">
    <text evidence="6">The sequence shown here is derived from an EMBL/GenBank/DDBJ whole genome shotgun (WGS) entry which is preliminary data.</text>
</comment>
<dbReference type="InterPro" id="IPR012854">
    <property type="entry name" value="Cu_amine_oxidase-like_N"/>
</dbReference>
<evidence type="ECO:0000259" key="5">
    <source>
        <dbReference type="Pfam" id="PF07833"/>
    </source>
</evidence>
<dbReference type="EMBL" id="JAYERP010000001">
    <property type="protein sequence ID" value="MEA3570016.1"/>
    <property type="molecule type" value="Genomic_DNA"/>
</dbReference>
<dbReference type="SUPFAM" id="SSF51445">
    <property type="entry name" value="(Trans)glycosidases"/>
    <property type="match status" value="1"/>
</dbReference>
<dbReference type="Gene3D" id="3.30.457.10">
    <property type="entry name" value="Copper amine oxidase-like, N-terminal domain"/>
    <property type="match status" value="1"/>
</dbReference>
<dbReference type="InterPro" id="IPR017853">
    <property type="entry name" value="GH"/>
</dbReference>
<dbReference type="PANTHER" id="PTHR43405:SF1">
    <property type="entry name" value="GLYCOSYL HYDROLASE DIGH"/>
    <property type="match status" value="1"/>
</dbReference>
<evidence type="ECO:0000313" key="7">
    <source>
        <dbReference type="Proteomes" id="UP001292216"/>
    </source>
</evidence>
<dbReference type="InterPro" id="IPR003790">
    <property type="entry name" value="GHL10"/>
</dbReference>
<feature type="signal peptide" evidence="3">
    <location>
        <begin position="1"/>
        <end position="28"/>
    </location>
</feature>
<keyword evidence="1 3" id="KW-0732">Signal</keyword>
<dbReference type="Gene3D" id="3.20.20.80">
    <property type="entry name" value="Glycosidases"/>
    <property type="match status" value="1"/>
</dbReference>
<dbReference type="Pfam" id="PF07833">
    <property type="entry name" value="Cu_amine_oxidN1"/>
    <property type="match status" value="1"/>
</dbReference>
<dbReference type="Proteomes" id="UP001292216">
    <property type="component" value="Unassembled WGS sequence"/>
</dbReference>
<sequence>MKFRKWFIPILVLLFLWPYTGNTPVAAAATDIRIIFDGEVLSTDASPYIKPGANVTMVPLRAISENLGARVAWSQADKTATIQKDGSTIVLTLGSSAVQVGGSTINLEASVEINSGRTMVPLRFVSEQLGIAVNWNGQTRTITLLSGSGATQPEPGVGGEDPQSDVPQPPAVDTSNGLRGVWVSTVSNLDWPSKSSYGKVEAQKAEYVQLLDEVQAMGMNAVFVQVRPSADAIYPSSQVPWSSYLTGTAGKDPGYDPLQFLIEETHRRGMEFHAWFNPFRASTGSDASKLPANHVANQHPEWIVKFDGKLYINPGIPEARDHVISAIMEVVNGYDIDGVHLDDYFYPTGETTSKKFADDATFKSYNSKKIATKGDWRRDNINQFVQKLGQRIEASKPYVSFGISPYGVWRNKSNDLTGSDTKASVTAYDSTYADVRTWIKNEWIDYVAPQLYWSMTRKEVRYDLLADWWAQEVRGTNVKLYIGHAPYKLGTPEIGWSSAQEIINQLEYNRQIPEISGSIFFSAKDLRKNPLGLIPLLQSYYGVQP</sequence>
<feature type="domain" description="Glycosyl hydrolase-like 10" evidence="4">
    <location>
        <begin position="178"/>
        <end position="492"/>
    </location>
</feature>
<feature type="region of interest" description="Disordered" evidence="2">
    <location>
        <begin position="145"/>
        <end position="174"/>
    </location>
</feature>
<protein>
    <submittedName>
        <fullName evidence="6">Family 10 glycosylhydrolase</fullName>
    </submittedName>
</protein>
<evidence type="ECO:0000256" key="2">
    <source>
        <dbReference type="SAM" id="MobiDB-lite"/>
    </source>
</evidence>